<comment type="caution">
    <text evidence="3">The sequence shown here is derived from an EMBL/GenBank/DDBJ whole genome shotgun (WGS) entry which is preliminary data.</text>
</comment>
<keyword evidence="1" id="KW-0732">Signal</keyword>
<dbReference type="SMART" id="SM00450">
    <property type="entry name" value="RHOD"/>
    <property type="match status" value="1"/>
</dbReference>
<dbReference type="RefSeq" id="WP_220107957.1">
    <property type="nucleotide sequence ID" value="NZ_JAHZST010000001.1"/>
</dbReference>
<dbReference type="PANTHER" id="PTHR45431">
    <property type="entry name" value="RHODANESE-LIKE DOMAIN-CONTAINING PROTEIN 15, CHLOROPLASTIC"/>
    <property type="match status" value="1"/>
</dbReference>
<dbReference type="Pfam" id="PF00581">
    <property type="entry name" value="Rhodanese"/>
    <property type="match status" value="1"/>
</dbReference>
<dbReference type="PANTHER" id="PTHR45431:SF3">
    <property type="entry name" value="RHODANESE-LIKE DOMAIN-CONTAINING PROTEIN 15, CHLOROPLASTIC"/>
    <property type="match status" value="1"/>
</dbReference>
<protein>
    <submittedName>
        <fullName evidence="3">Rhodanese-like domain-containing protein</fullName>
    </submittedName>
</protein>
<dbReference type="InterPro" id="IPR052367">
    <property type="entry name" value="Thiosulfate_ST/Rhodanese-like"/>
</dbReference>
<accession>A0ABS7DXS1</accession>
<organism evidence="3 4">
    <name type="scientific">Shewanella nanhaiensis</name>
    <dbReference type="NCBI Taxonomy" id="2864872"/>
    <lineage>
        <taxon>Bacteria</taxon>
        <taxon>Pseudomonadati</taxon>
        <taxon>Pseudomonadota</taxon>
        <taxon>Gammaproteobacteria</taxon>
        <taxon>Alteromonadales</taxon>
        <taxon>Shewanellaceae</taxon>
        <taxon>Shewanella</taxon>
    </lineage>
</organism>
<keyword evidence="4" id="KW-1185">Reference proteome</keyword>
<dbReference type="EMBL" id="JAHZST010000001">
    <property type="protein sequence ID" value="MBW8182231.1"/>
    <property type="molecule type" value="Genomic_DNA"/>
</dbReference>
<evidence type="ECO:0000259" key="2">
    <source>
        <dbReference type="PROSITE" id="PS50206"/>
    </source>
</evidence>
<gene>
    <name evidence="3" type="ORF">K0625_01005</name>
</gene>
<dbReference type="InterPro" id="IPR001763">
    <property type="entry name" value="Rhodanese-like_dom"/>
</dbReference>
<dbReference type="CDD" id="cd00158">
    <property type="entry name" value="RHOD"/>
    <property type="match status" value="1"/>
</dbReference>
<dbReference type="Gene3D" id="3.40.250.10">
    <property type="entry name" value="Rhodanese-like domain"/>
    <property type="match status" value="1"/>
</dbReference>
<evidence type="ECO:0000313" key="4">
    <source>
        <dbReference type="Proteomes" id="UP001195963"/>
    </source>
</evidence>
<evidence type="ECO:0000313" key="3">
    <source>
        <dbReference type="EMBL" id="MBW8182231.1"/>
    </source>
</evidence>
<dbReference type="InterPro" id="IPR036873">
    <property type="entry name" value="Rhodanese-like_dom_sf"/>
</dbReference>
<evidence type="ECO:0000256" key="1">
    <source>
        <dbReference type="SAM" id="SignalP"/>
    </source>
</evidence>
<dbReference type="PROSITE" id="PS50206">
    <property type="entry name" value="RHODANESE_3"/>
    <property type="match status" value="1"/>
</dbReference>
<feature type="chain" id="PRO_5046937954" evidence="1">
    <location>
        <begin position="31"/>
        <end position="128"/>
    </location>
</feature>
<reference evidence="3 4" key="1">
    <citation type="submission" date="2021-07" db="EMBL/GenBank/DDBJ databases">
        <title>Shewanella sp. nov, isolated from SCS.</title>
        <authorList>
            <person name="Cao W.R."/>
        </authorList>
    </citation>
    <scope>NUCLEOTIDE SEQUENCE [LARGE SCALE GENOMIC DNA]</scope>
    <source>
        <strain evidence="3 4">NR704-98</strain>
    </source>
</reference>
<dbReference type="SUPFAM" id="SSF52821">
    <property type="entry name" value="Rhodanese/Cell cycle control phosphatase"/>
    <property type="match status" value="1"/>
</dbReference>
<feature type="signal peptide" evidence="1">
    <location>
        <begin position="1"/>
        <end position="30"/>
    </location>
</feature>
<proteinExistence type="predicted"/>
<sequence>MNIINKAFKAPSYFIATLLLLLSISQSALAADKNPQTAWSKIDTGALIVDVRTAQEFASGHLDNAINIPFETISEGLNKLNIDKEREIVLYCRSGRRSGIANDTLIEKGYTNTYNGGGYKMLNNHKKQ</sequence>
<feature type="domain" description="Rhodanese" evidence="2">
    <location>
        <begin position="42"/>
        <end position="128"/>
    </location>
</feature>
<name>A0ABS7DXS1_9GAMM</name>
<dbReference type="Proteomes" id="UP001195963">
    <property type="component" value="Unassembled WGS sequence"/>
</dbReference>